<reference evidence="3" key="1">
    <citation type="journal article" date="2015" name="Nat. Genet.">
        <title>The genome and transcriptome of the zoonotic hookworm Ancylostoma ceylanicum identify infection-specific gene families.</title>
        <authorList>
            <person name="Schwarz E.M."/>
            <person name="Hu Y."/>
            <person name="Antoshechkin I."/>
            <person name="Miller M.M."/>
            <person name="Sternberg P.W."/>
            <person name="Aroian R.V."/>
        </authorList>
    </citation>
    <scope>NUCLEOTIDE SEQUENCE</scope>
    <source>
        <strain evidence="3">HY135</strain>
    </source>
</reference>
<gene>
    <name evidence="2" type="primary">Acey_s0332.g2773</name>
    <name evidence="2" type="ORF">Y032_0332g2773</name>
</gene>
<comment type="caution">
    <text evidence="2">The sequence shown here is derived from an EMBL/GenBank/DDBJ whole genome shotgun (WGS) entry which is preliminary data.</text>
</comment>
<dbReference type="SUPFAM" id="SSF46934">
    <property type="entry name" value="UBA-like"/>
    <property type="match status" value="1"/>
</dbReference>
<dbReference type="OrthoDB" id="5827917at2759"/>
<evidence type="ECO:0000313" key="2">
    <source>
        <dbReference type="EMBL" id="EYB83633.1"/>
    </source>
</evidence>
<dbReference type="AlphaFoldDB" id="A0A016RZ57"/>
<sequence length="66" mass="7454">MDYEATVKYLKCLFPKVSSEELCWAYIESDGNIDRAAGLILDGQLQFLNETYIVGTLVPNDVTDYT</sequence>
<organism evidence="2 3">
    <name type="scientific">Ancylostoma ceylanicum</name>
    <dbReference type="NCBI Taxonomy" id="53326"/>
    <lineage>
        <taxon>Eukaryota</taxon>
        <taxon>Metazoa</taxon>
        <taxon>Ecdysozoa</taxon>
        <taxon>Nematoda</taxon>
        <taxon>Chromadorea</taxon>
        <taxon>Rhabditida</taxon>
        <taxon>Rhabditina</taxon>
        <taxon>Rhabditomorpha</taxon>
        <taxon>Strongyloidea</taxon>
        <taxon>Ancylostomatidae</taxon>
        <taxon>Ancylostomatinae</taxon>
        <taxon>Ancylostoma</taxon>
    </lineage>
</organism>
<protein>
    <recommendedName>
        <fullName evidence="1">CUE domain-containing protein</fullName>
    </recommendedName>
</protein>
<accession>A0A016RZ57</accession>
<name>A0A016RZ57_9BILA</name>
<dbReference type="Proteomes" id="UP000024635">
    <property type="component" value="Unassembled WGS sequence"/>
</dbReference>
<keyword evidence="3" id="KW-1185">Reference proteome</keyword>
<dbReference type="PROSITE" id="PS51140">
    <property type="entry name" value="CUE"/>
    <property type="match status" value="1"/>
</dbReference>
<evidence type="ECO:0000313" key="3">
    <source>
        <dbReference type="Proteomes" id="UP000024635"/>
    </source>
</evidence>
<dbReference type="InterPro" id="IPR003892">
    <property type="entry name" value="CUE"/>
</dbReference>
<dbReference type="InterPro" id="IPR009060">
    <property type="entry name" value="UBA-like_sf"/>
</dbReference>
<evidence type="ECO:0000259" key="1">
    <source>
        <dbReference type="PROSITE" id="PS51140"/>
    </source>
</evidence>
<dbReference type="GO" id="GO:0043130">
    <property type="term" value="F:ubiquitin binding"/>
    <property type="evidence" value="ECO:0007669"/>
    <property type="project" value="InterPro"/>
</dbReference>
<proteinExistence type="predicted"/>
<feature type="domain" description="CUE" evidence="1">
    <location>
        <begin position="2"/>
        <end position="45"/>
    </location>
</feature>
<dbReference type="EMBL" id="JARK01001668">
    <property type="protein sequence ID" value="EYB83633.1"/>
    <property type="molecule type" value="Genomic_DNA"/>
</dbReference>